<feature type="transmembrane region" description="Helical" evidence="8">
    <location>
        <begin position="227"/>
        <end position="253"/>
    </location>
</feature>
<organism evidence="9 10">
    <name type="scientific">Selenomonas sputigena</name>
    <dbReference type="NCBI Taxonomy" id="69823"/>
    <lineage>
        <taxon>Bacteria</taxon>
        <taxon>Bacillati</taxon>
        <taxon>Bacillota</taxon>
        <taxon>Negativicutes</taxon>
        <taxon>Selenomonadales</taxon>
        <taxon>Selenomonadaceae</taxon>
        <taxon>Selenomonas</taxon>
    </lineage>
</organism>
<evidence type="ECO:0000256" key="1">
    <source>
        <dbReference type="ARBA" id="ARBA00004651"/>
    </source>
</evidence>
<evidence type="ECO:0000256" key="7">
    <source>
        <dbReference type="ARBA" id="ARBA00023136"/>
    </source>
</evidence>
<feature type="transmembrane region" description="Helical" evidence="8">
    <location>
        <begin position="193"/>
        <end position="215"/>
    </location>
</feature>
<proteinExistence type="inferred from homology"/>
<keyword evidence="10" id="KW-1185">Reference proteome</keyword>
<dbReference type="InterPro" id="IPR002549">
    <property type="entry name" value="AI-2E-like"/>
</dbReference>
<feature type="transmembrane region" description="Helical" evidence="8">
    <location>
        <begin position="259"/>
        <end position="279"/>
    </location>
</feature>
<evidence type="ECO:0000256" key="3">
    <source>
        <dbReference type="ARBA" id="ARBA00022448"/>
    </source>
</evidence>
<keyword evidence="3" id="KW-0813">Transport</keyword>
<keyword evidence="5 8" id="KW-0812">Transmembrane</keyword>
<dbReference type="PANTHER" id="PTHR21716:SF53">
    <property type="entry name" value="PERMEASE PERM-RELATED"/>
    <property type="match status" value="1"/>
</dbReference>
<evidence type="ECO:0000256" key="6">
    <source>
        <dbReference type="ARBA" id="ARBA00022989"/>
    </source>
</evidence>
<dbReference type="EMBL" id="JARVLH010000002">
    <property type="protein sequence ID" value="MEX5284516.1"/>
    <property type="molecule type" value="Genomic_DNA"/>
</dbReference>
<keyword evidence="7 8" id="KW-0472">Membrane</keyword>
<evidence type="ECO:0000256" key="5">
    <source>
        <dbReference type="ARBA" id="ARBA00022692"/>
    </source>
</evidence>
<feature type="transmembrane region" description="Helical" evidence="8">
    <location>
        <begin position="58"/>
        <end position="79"/>
    </location>
</feature>
<comment type="caution">
    <text evidence="9">The sequence shown here is derived from an EMBL/GenBank/DDBJ whole genome shotgun (WGS) entry which is preliminary data.</text>
</comment>
<keyword evidence="4" id="KW-1003">Cell membrane</keyword>
<dbReference type="Pfam" id="PF01594">
    <property type="entry name" value="AI-2E_transport"/>
    <property type="match status" value="1"/>
</dbReference>
<gene>
    <name evidence="9" type="ORF">QCO44_02520</name>
</gene>
<feature type="transmembrane region" description="Helical" evidence="8">
    <location>
        <begin position="12"/>
        <end position="38"/>
    </location>
</feature>
<evidence type="ECO:0000256" key="4">
    <source>
        <dbReference type="ARBA" id="ARBA00022475"/>
    </source>
</evidence>
<reference evidence="9 10" key="1">
    <citation type="submission" date="2023-04" db="EMBL/GenBank/DDBJ databases">
        <title>Genome Sequence of Selenomonas sputigena ATCC 33150.</title>
        <authorList>
            <person name="Miller D.P."/>
            <person name="Anvari S."/>
            <person name="Polson S.W."/>
            <person name="Macdonald M."/>
            <person name="Mcdowell J.V."/>
        </authorList>
    </citation>
    <scope>NUCLEOTIDE SEQUENCE [LARGE SCALE GENOMIC DNA]</scope>
    <source>
        <strain evidence="9 10">ATCC 33150</strain>
    </source>
</reference>
<protein>
    <submittedName>
        <fullName evidence="9">AI-2E family transporter</fullName>
    </submittedName>
</protein>
<accession>A0ABV3X2U4</accession>
<keyword evidence="6 8" id="KW-1133">Transmembrane helix</keyword>
<evidence type="ECO:0000256" key="8">
    <source>
        <dbReference type="SAM" id="Phobius"/>
    </source>
</evidence>
<name>A0ABV3X2U4_9FIRM</name>
<evidence type="ECO:0000313" key="9">
    <source>
        <dbReference type="EMBL" id="MEX5284516.1"/>
    </source>
</evidence>
<comment type="subcellular location">
    <subcellularLocation>
        <location evidence="1">Cell membrane</location>
        <topology evidence="1">Multi-pass membrane protein</topology>
    </subcellularLocation>
</comment>
<evidence type="ECO:0000256" key="2">
    <source>
        <dbReference type="ARBA" id="ARBA00009773"/>
    </source>
</evidence>
<dbReference type="PANTHER" id="PTHR21716">
    <property type="entry name" value="TRANSMEMBRANE PROTEIN"/>
    <property type="match status" value="1"/>
</dbReference>
<evidence type="ECO:0000313" key="10">
    <source>
        <dbReference type="Proteomes" id="UP001559623"/>
    </source>
</evidence>
<comment type="similarity">
    <text evidence="2">Belongs to the autoinducer-2 exporter (AI-2E) (TC 2.A.86) family.</text>
</comment>
<dbReference type="Proteomes" id="UP001559623">
    <property type="component" value="Unassembled WGS sequence"/>
</dbReference>
<dbReference type="RefSeq" id="WP_368846255.1">
    <property type="nucleotide sequence ID" value="NZ_CP194411.1"/>
</dbReference>
<feature type="transmembrane region" description="Helical" evidence="8">
    <location>
        <begin position="138"/>
        <end position="160"/>
    </location>
</feature>
<sequence length="343" mass="38365">MNLTNYRTSIILAVACTLLLSAFWFFPDLAFIIFLSLLLQLLLQPIVDFLHKKGLPRVLSAGLAILVFITILIGLLGLLSRSFLPTFSRFVADLPNITLSLQNIPFISNSEFLRTEFAELLAYLRSISADILKTSLTFLLEAFSKFMDLVIIIFVTFYLLKDGEDIKLWLANLFPHTSRGRVLHLFDELLKGLRAYICSQLVMCLITGVIVFCYFELRGLPYSSVFAFLSGISEFIPVLGPTAASAFGTILTATQSRELMLQTLVFYIALTQINHNFVYPTLVGKSLNLHPVAIILGVIFGGEILGPAGMFLAVPFIVIVKLVIIDIYHETSREQAERCRPID</sequence>